<comment type="caution">
    <text evidence="2">The sequence shown here is derived from an EMBL/GenBank/DDBJ whole genome shotgun (WGS) entry which is preliminary data.</text>
</comment>
<dbReference type="EMBL" id="LUUK01000204">
    <property type="protein sequence ID" value="OAI14090.1"/>
    <property type="molecule type" value="Genomic_DNA"/>
</dbReference>
<keyword evidence="1" id="KW-0812">Transmembrane</keyword>
<organism evidence="2 3">
    <name type="scientific">Methylomonas koyamae</name>
    <dbReference type="NCBI Taxonomy" id="702114"/>
    <lineage>
        <taxon>Bacteria</taxon>
        <taxon>Pseudomonadati</taxon>
        <taxon>Pseudomonadota</taxon>
        <taxon>Gammaproteobacteria</taxon>
        <taxon>Methylococcales</taxon>
        <taxon>Methylococcaceae</taxon>
        <taxon>Methylomonas</taxon>
    </lineage>
</organism>
<dbReference type="AlphaFoldDB" id="A0A177NAJ2"/>
<name>A0A177NAJ2_9GAMM</name>
<feature type="transmembrane region" description="Helical" evidence="1">
    <location>
        <begin position="62"/>
        <end position="84"/>
    </location>
</feature>
<dbReference type="Proteomes" id="UP000077628">
    <property type="component" value="Unassembled WGS sequence"/>
</dbReference>
<protein>
    <submittedName>
        <fullName evidence="2">Uncharacterized protein</fullName>
    </submittedName>
</protein>
<gene>
    <name evidence="2" type="ORF">A1355_12775</name>
</gene>
<dbReference type="OrthoDB" id="573709at2"/>
<evidence type="ECO:0000313" key="2">
    <source>
        <dbReference type="EMBL" id="OAI14090.1"/>
    </source>
</evidence>
<keyword evidence="1" id="KW-0472">Membrane</keyword>
<evidence type="ECO:0000256" key="1">
    <source>
        <dbReference type="SAM" id="Phobius"/>
    </source>
</evidence>
<reference evidence="3" key="1">
    <citation type="submission" date="2016-03" db="EMBL/GenBank/DDBJ databases">
        <authorList>
            <person name="Heylen K."/>
            <person name="De Vos P."/>
            <person name="Vekeman B."/>
        </authorList>
    </citation>
    <scope>NUCLEOTIDE SEQUENCE [LARGE SCALE GENOMIC DNA]</scope>
    <source>
        <strain evidence="3">R-45383</strain>
    </source>
</reference>
<keyword evidence="1" id="KW-1133">Transmembrane helix</keyword>
<proteinExistence type="predicted"/>
<dbReference type="STRING" id="702114.A1355_12775"/>
<sequence length="156" mass="17180">MAELQSNEAVALSPNDSAVIKTLEMYQAIITRMAGNSAACKQWCIPLVTVILAFAVKESKAQLIPLTLIPLLICYLLDAYYLMLENRFRAGFQKAAAKVAEGTFKQQDLFQLLPAGSRRGLLWKACTSPATWPVYLGLLALLLTSFKLTVGSCWHV</sequence>
<evidence type="ECO:0000313" key="3">
    <source>
        <dbReference type="Proteomes" id="UP000077628"/>
    </source>
</evidence>
<keyword evidence="3" id="KW-1185">Reference proteome</keyword>
<dbReference type="RefSeq" id="WP_064031097.1">
    <property type="nucleotide sequence ID" value="NZ_LUUK01000204.1"/>
</dbReference>
<accession>A0A177NAJ2</accession>